<keyword evidence="3" id="KW-1133">Transmembrane helix</keyword>
<evidence type="ECO:0000256" key="1">
    <source>
        <dbReference type="SAM" id="Coils"/>
    </source>
</evidence>
<feature type="coiled-coil region" evidence="1">
    <location>
        <begin position="302"/>
        <end position="336"/>
    </location>
</feature>
<evidence type="ECO:0000256" key="3">
    <source>
        <dbReference type="SAM" id="Phobius"/>
    </source>
</evidence>
<accession>A0A074S0K1</accession>
<name>A0A074S0K1_9AGAM</name>
<feature type="transmembrane region" description="Helical" evidence="3">
    <location>
        <begin position="90"/>
        <end position="112"/>
    </location>
</feature>
<reference evidence="4 5" key="1">
    <citation type="submission" date="2013-12" db="EMBL/GenBank/DDBJ databases">
        <authorList>
            <person name="Cubeta M."/>
            <person name="Pakala S."/>
            <person name="Fedorova N."/>
            <person name="Thomas E."/>
            <person name="Dean R."/>
            <person name="Jabaji S."/>
            <person name="Neate S."/>
            <person name="Toda T."/>
            <person name="Tavantzis S."/>
            <person name="Vilgalys R."/>
            <person name="Bharathan N."/>
            <person name="Pakala S."/>
            <person name="Losada L.S."/>
            <person name="Zafar N."/>
            <person name="Nierman W."/>
        </authorList>
    </citation>
    <scope>NUCLEOTIDE SEQUENCE [LARGE SCALE GENOMIC DNA]</scope>
    <source>
        <strain evidence="4 5">123E</strain>
    </source>
</reference>
<evidence type="ECO:0000256" key="2">
    <source>
        <dbReference type="SAM" id="MobiDB-lite"/>
    </source>
</evidence>
<sequence>MKVVQPDMRAQDDSTFSDSEYGEGLGGPTESFVSVDADSEAPQNEQKYPLEALAPLPNKEVPDSQTRTLADTQPVVPGVMRSRARGAVGLIWRFLLPTLVAYLLLIVTTGNVPEALSEVPCKLPALTRHFPHCTPEPQIPEVQLVEVQPVEVQPPPPEEPISIVTPDFAALVQMQSQLGQVMDDTAGSSKVAVDVKDSEMSLRDLRTRVAHSTLSNKDILGQDLKRFVQDAKATSENLQQFGSRVWGAVDRVVSLNEHTLITLENAPTERGLVKAHEKRLESIWHQGIQLLDHTLRKLIHEAQDNVGTLQRLEERLNNIEDMVSTEQHDIDSQESEV</sequence>
<protein>
    <submittedName>
        <fullName evidence="4">Putative transmembrane protein</fullName>
    </submittedName>
</protein>
<dbReference type="AlphaFoldDB" id="A0A074S0K1"/>
<keyword evidence="5" id="KW-1185">Reference proteome</keyword>
<feature type="region of interest" description="Disordered" evidence="2">
    <location>
        <begin position="1"/>
        <end position="48"/>
    </location>
</feature>
<keyword evidence="3" id="KW-0472">Membrane</keyword>
<dbReference type="OrthoDB" id="4179406at2759"/>
<evidence type="ECO:0000313" key="4">
    <source>
        <dbReference type="EMBL" id="KEP52856.1"/>
    </source>
</evidence>
<dbReference type="HOGENOM" id="CLU_825292_0_0_1"/>
<feature type="non-terminal residue" evidence="4">
    <location>
        <position position="337"/>
    </location>
</feature>
<comment type="caution">
    <text evidence="4">The sequence shown here is derived from an EMBL/GenBank/DDBJ whole genome shotgun (WGS) entry which is preliminary data.</text>
</comment>
<keyword evidence="3 4" id="KW-0812">Transmembrane</keyword>
<dbReference type="STRING" id="1423351.A0A074S0K1"/>
<dbReference type="Proteomes" id="UP000027456">
    <property type="component" value="Unassembled WGS sequence"/>
</dbReference>
<dbReference type="EMBL" id="AZST01000084">
    <property type="protein sequence ID" value="KEP52856.1"/>
    <property type="molecule type" value="Genomic_DNA"/>
</dbReference>
<proteinExistence type="predicted"/>
<gene>
    <name evidence="4" type="ORF">V565_038880</name>
</gene>
<organism evidence="4 5">
    <name type="scientific">Rhizoctonia solani 123E</name>
    <dbReference type="NCBI Taxonomy" id="1423351"/>
    <lineage>
        <taxon>Eukaryota</taxon>
        <taxon>Fungi</taxon>
        <taxon>Dikarya</taxon>
        <taxon>Basidiomycota</taxon>
        <taxon>Agaricomycotina</taxon>
        <taxon>Agaricomycetes</taxon>
        <taxon>Cantharellales</taxon>
        <taxon>Ceratobasidiaceae</taxon>
        <taxon>Rhizoctonia</taxon>
    </lineage>
</organism>
<keyword evidence="1" id="KW-0175">Coiled coil</keyword>
<evidence type="ECO:0000313" key="5">
    <source>
        <dbReference type="Proteomes" id="UP000027456"/>
    </source>
</evidence>